<evidence type="ECO:0008006" key="3">
    <source>
        <dbReference type="Google" id="ProtNLM"/>
    </source>
</evidence>
<dbReference type="AlphaFoldDB" id="A0A8J7LR22"/>
<dbReference type="RefSeq" id="WP_228849801.1">
    <property type="nucleotide sequence ID" value="NZ_JADCKQ010000014.1"/>
</dbReference>
<dbReference type="SUPFAM" id="SSF52540">
    <property type="entry name" value="P-loop containing nucleoside triphosphate hydrolases"/>
    <property type="match status" value="1"/>
</dbReference>
<evidence type="ECO:0000313" key="2">
    <source>
        <dbReference type="Proteomes" id="UP000640583"/>
    </source>
</evidence>
<accession>A0A8J7LR22</accession>
<sequence>MTESENAAFSPEGKTVFIHVGPPKTGTTTIQAYLRDHHDFLATKNTWTMPHKGLLFGHNLNDTEYWQSAFMDLEENGLPMGERSYCFSPRLFAQNKALCRAHIQQGIEQQQNIVLSSEALWRAGPVVSERIADYFRSYGYKVRFIIYMRSPLQATLSWISQRATVGFMSKRSVGSAHAMIRLTRVWLTDMQARFGPDELDIRRFDQACFPQGNLISDFLSAIGLSDVACPAENQKRNIGAGQLCTHVGLEVNARLMRQYKNSHIGLHFKPHQLRKHLAELEVGPYRPSDEVIRSLYNSSGEDIDLLRELTGFTDIYDHETILETALQMPQVDVSDEDIMRLSDEILNSAVRQEEEEVVAQLNKAPVAEAQDYFLAALPLVHSLRLARSIRDKAVDEGLGDIAEIYARLALLMTTEVFRRDIAVYSMIILNRNSFFDQTDQVVRDLVARINDSEKSRENIFNRLKRESSDLTL</sequence>
<dbReference type="EMBL" id="JADCKQ010000014">
    <property type="protein sequence ID" value="MBI1495077.1"/>
    <property type="molecule type" value="Genomic_DNA"/>
</dbReference>
<keyword evidence="2" id="KW-1185">Reference proteome</keyword>
<reference evidence="1" key="1">
    <citation type="submission" date="2020-10" db="EMBL/GenBank/DDBJ databases">
        <title>Paenihalocynthiibacter styelae gen. nov., sp. nov., isolated from stalked sea squirt Styela clava.</title>
        <authorList>
            <person name="Kim Y.-O."/>
            <person name="Yoon J.-H."/>
        </authorList>
    </citation>
    <scope>NUCLEOTIDE SEQUENCE</scope>
    <source>
        <strain evidence="1">MYP1-1</strain>
    </source>
</reference>
<dbReference type="InterPro" id="IPR027417">
    <property type="entry name" value="P-loop_NTPase"/>
</dbReference>
<dbReference type="Gene3D" id="3.40.50.300">
    <property type="entry name" value="P-loop containing nucleotide triphosphate hydrolases"/>
    <property type="match status" value="1"/>
</dbReference>
<evidence type="ECO:0000313" key="1">
    <source>
        <dbReference type="EMBL" id="MBI1495077.1"/>
    </source>
</evidence>
<proteinExistence type="predicted"/>
<comment type="caution">
    <text evidence="1">The sequence shown here is derived from an EMBL/GenBank/DDBJ whole genome shotgun (WGS) entry which is preliminary data.</text>
</comment>
<protein>
    <recommendedName>
        <fullName evidence="3">Sulfotransferase domain-containing protein</fullName>
    </recommendedName>
</protein>
<organism evidence="1 2">
    <name type="scientific">Halocynthiibacter styelae</name>
    <dbReference type="NCBI Taxonomy" id="2761955"/>
    <lineage>
        <taxon>Bacteria</taxon>
        <taxon>Pseudomonadati</taxon>
        <taxon>Pseudomonadota</taxon>
        <taxon>Alphaproteobacteria</taxon>
        <taxon>Rhodobacterales</taxon>
        <taxon>Paracoccaceae</taxon>
        <taxon>Halocynthiibacter</taxon>
    </lineage>
</organism>
<dbReference type="Proteomes" id="UP000640583">
    <property type="component" value="Unassembled WGS sequence"/>
</dbReference>
<gene>
    <name evidence="1" type="ORF">H1D41_15645</name>
</gene>
<name>A0A8J7LR22_9RHOB</name>